<dbReference type="Proteomes" id="UP000046392">
    <property type="component" value="Unplaced"/>
</dbReference>
<evidence type="ECO:0000313" key="2">
    <source>
        <dbReference type="WBParaSite" id="SPAL_0001108600.1"/>
    </source>
</evidence>
<accession>A0A0N5BZ93</accession>
<name>A0A0N5BZ93_STREA</name>
<organism evidence="1 2">
    <name type="scientific">Strongyloides papillosus</name>
    <name type="common">Intestinal threadworm</name>
    <dbReference type="NCBI Taxonomy" id="174720"/>
    <lineage>
        <taxon>Eukaryota</taxon>
        <taxon>Metazoa</taxon>
        <taxon>Ecdysozoa</taxon>
        <taxon>Nematoda</taxon>
        <taxon>Chromadorea</taxon>
        <taxon>Rhabditida</taxon>
        <taxon>Tylenchina</taxon>
        <taxon>Panagrolaimomorpha</taxon>
        <taxon>Strongyloidoidea</taxon>
        <taxon>Strongyloididae</taxon>
        <taxon>Strongyloides</taxon>
    </lineage>
</organism>
<dbReference type="AlphaFoldDB" id="A0A0N5BZ93"/>
<keyword evidence="1" id="KW-1185">Reference proteome</keyword>
<protein>
    <submittedName>
        <fullName evidence="2">HTH_48 domain-containing protein</fullName>
    </submittedName>
</protein>
<sequence length="68" mass="7910">MIAITQEADNVIAIIRKTHKKKPAIVRKFLVILKNRYGGRKTSYEQLEMIYQASTFTYTLIDHGKINK</sequence>
<evidence type="ECO:0000313" key="1">
    <source>
        <dbReference type="Proteomes" id="UP000046392"/>
    </source>
</evidence>
<reference evidence="2" key="1">
    <citation type="submission" date="2017-02" db="UniProtKB">
        <authorList>
            <consortium name="WormBaseParasite"/>
        </authorList>
    </citation>
    <scope>IDENTIFICATION</scope>
</reference>
<proteinExistence type="predicted"/>
<dbReference type="WBParaSite" id="SPAL_0001108600.1">
    <property type="protein sequence ID" value="SPAL_0001108600.1"/>
    <property type="gene ID" value="SPAL_0001108600"/>
</dbReference>